<dbReference type="Proteomes" id="UP001341840">
    <property type="component" value="Unassembled WGS sequence"/>
</dbReference>
<evidence type="ECO:0000313" key="2">
    <source>
        <dbReference type="Proteomes" id="UP001341840"/>
    </source>
</evidence>
<dbReference type="EMBL" id="JASCZI010151893">
    <property type="protein sequence ID" value="MED6174807.1"/>
    <property type="molecule type" value="Genomic_DNA"/>
</dbReference>
<sequence length="151" mass="17143">MNALVSQRSGAAYSCRWSGELLEDFDTCTKLSWGSTTLCYTYHCLCCAIGRATTDLAGCALLMMSWICQRFPRWCPDARNAVAFLLTSRDMHEIQMVSTKLNLDRLGVNEAWMKRQLGGEQPIPEDPVNLDGFLEVSTRGEDQWWPTKHED</sequence>
<evidence type="ECO:0000313" key="1">
    <source>
        <dbReference type="EMBL" id="MED6174807.1"/>
    </source>
</evidence>
<proteinExistence type="predicted"/>
<reference evidence="1 2" key="1">
    <citation type="journal article" date="2023" name="Plants (Basel)">
        <title>Bridging the Gap: Combining Genomics and Transcriptomics Approaches to Understand Stylosanthes scabra, an Orphan Legume from the Brazilian Caatinga.</title>
        <authorList>
            <person name="Ferreira-Neto J.R.C."/>
            <person name="da Silva M.D."/>
            <person name="Binneck E."/>
            <person name="de Melo N.F."/>
            <person name="da Silva R.H."/>
            <person name="de Melo A.L.T.M."/>
            <person name="Pandolfi V."/>
            <person name="Bustamante F.O."/>
            <person name="Brasileiro-Vidal A.C."/>
            <person name="Benko-Iseppon A.M."/>
        </authorList>
    </citation>
    <scope>NUCLEOTIDE SEQUENCE [LARGE SCALE GENOMIC DNA]</scope>
    <source>
        <tissue evidence="1">Leaves</tissue>
    </source>
</reference>
<evidence type="ECO:0008006" key="3">
    <source>
        <dbReference type="Google" id="ProtNLM"/>
    </source>
</evidence>
<name>A0ABU6VPC1_9FABA</name>
<keyword evidence="2" id="KW-1185">Reference proteome</keyword>
<gene>
    <name evidence="1" type="ORF">PIB30_072448</name>
</gene>
<accession>A0ABU6VPC1</accession>
<protein>
    <recommendedName>
        <fullName evidence="3">Aminotransferase-like plant mobile domain-containing protein</fullName>
    </recommendedName>
</protein>
<organism evidence="1 2">
    <name type="scientific">Stylosanthes scabra</name>
    <dbReference type="NCBI Taxonomy" id="79078"/>
    <lineage>
        <taxon>Eukaryota</taxon>
        <taxon>Viridiplantae</taxon>
        <taxon>Streptophyta</taxon>
        <taxon>Embryophyta</taxon>
        <taxon>Tracheophyta</taxon>
        <taxon>Spermatophyta</taxon>
        <taxon>Magnoliopsida</taxon>
        <taxon>eudicotyledons</taxon>
        <taxon>Gunneridae</taxon>
        <taxon>Pentapetalae</taxon>
        <taxon>rosids</taxon>
        <taxon>fabids</taxon>
        <taxon>Fabales</taxon>
        <taxon>Fabaceae</taxon>
        <taxon>Papilionoideae</taxon>
        <taxon>50 kb inversion clade</taxon>
        <taxon>dalbergioids sensu lato</taxon>
        <taxon>Dalbergieae</taxon>
        <taxon>Pterocarpus clade</taxon>
        <taxon>Stylosanthes</taxon>
    </lineage>
</organism>
<comment type="caution">
    <text evidence="1">The sequence shown here is derived from an EMBL/GenBank/DDBJ whole genome shotgun (WGS) entry which is preliminary data.</text>
</comment>